<dbReference type="AlphaFoldDB" id="A0A8T7M9K1"/>
<feature type="domain" description="Sulfatase-modifying factor enzyme-like" evidence="2">
    <location>
        <begin position="368"/>
        <end position="590"/>
    </location>
</feature>
<dbReference type="Proteomes" id="UP000521676">
    <property type="component" value="Unassembled WGS sequence"/>
</dbReference>
<dbReference type="Gene3D" id="3.90.1580.10">
    <property type="entry name" value="paralog of FGE (formylglycine-generating enzyme)"/>
    <property type="match status" value="1"/>
</dbReference>
<evidence type="ECO:0000259" key="2">
    <source>
        <dbReference type="Pfam" id="PF03781"/>
    </source>
</evidence>
<dbReference type="InterPro" id="IPR005532">
    <property type="entry name" value="SUMF_dom"/>
</dbReference>
<dbReference type="GO" id="GO:0120147">
    <property type="term" value="F:formylglycine-generating oxidase activity"/>
    <property type="evidence" value="ECO:0007669"/>
    <property type="project" value="TreeGrafter"/>
</dbReference>
<evidence type="ECO:0000313" key="3">
    <source>
        <dbReference type="EMBL" id="NWJ48810.1"/>
    </source>
</evidence>
<dbReference type="InterPro" id="IPR016187">
    <property type="entry name" value="CTDL_fold"/>
</dbReference>
<evidence type="ECO:0000313" key="5">
    <source>
        <dbReference type="Proteomes" id="UP000521676"/>
    </source>
</evidence>
<accession>A0A8T7M9K1</accession>
<proteinExistence type="predicted"/>
<sequence>MPEQITNMRVFLSSPGDVNEERKMALEVLERLIHRPSLREKVSFRPVAWDKPGAGTPMLASISPQEAINAGLPMPSQCDIVVVILWSRMGTPFQYEGVDYHSGTHYELMDALSNPQTTTIIYRRTEKKLFDADDDEGITQYKKVQNFFKSDLFYDPANGRIRRGVNNYAHPAEFKEKFETDLEAIVIRLLVSHTPSLVPAVASPSGAEPTEKERLQKQLVVTKRRLAVLEEQYVGFGSLHAPVHLIIQLEDTREEIADLEKRLQTAQSVSAIPTPPVSSPTPAPVVTPSQPVIKIAEPKPITPDSEREMILREIADPFTSHTHRMQIGDRLSEIGDTRRGVGVRDDGLPDIAWLAVHPGGKLEIEKQTFEIQPFYIAQYQVTFAQYEAFVQAKDGYYSAEWWQGFPKEYQPQELNEQCQKGSSNPRDNISWYRAVAFGRWLNRRMRGWQLPNPRGTGNPLIFGNNAQVRLPTEWEWQWAAQGGDEKRQYPWGAWQEGYANTSEACLKRAVAVGMYRQRAAACGAMDMSGNVWEWCQNKWEKLGEVLADGSGNSRVVRGGSFGGGRAGAFCAYRANSSPGGGGSSFGFRLVVSSPIAGL</sequence>
<dbReference type="EMBL" id="JACATZ010000003">
    <property type="protein sequence ID" value="NWJ48810.1"/>
    <property type="molecule type" value="Genomic_DNA"/>
</dbReference>
<dbReference type="PANTHER" id="PTHR23150">
    <property type="entry name" value="SULFATASE MODIFYING FACTOR 1, 2"/>
    <property type="match status" value="1"/>
</dbReference>
<organism evidence="3 5">
    <name type="scientific">Candidatus Chlorohelix allophototropha</name>
    <dbReference type="NCBI Taxonomy" id="3003348"/>
    <lineage>
        <taxon>Bacteria</taxon>
        <taxon>Bacillati</taxon>
        <taxon>Chloroflexota</taxon>
        <taxon>Chloroflexia</taxon>
        <taxon>Candidatus Chloroheliales</taxon>
        <taxon>Candidatus Chloroheliaceae</taxon>
        <taxon>Candidatus Chlorohelix</taxon>
    </lineage>
</organism>
<dbReference type="RefSeq" id="WP_341470649.1">
    <property type="nucleotide sequence ID" value="NZ_CP128400.1"/>
</dbReference>
<keyword evidence="1" id="KW-0175">Coiled coil</keyword>
<dbReference type="EMBL" id="CP128400">
    <property type="protein sequence ID" value="WJW68742.1"/>
    <property type="molecule type" value="Genomic_DNA"/>
</dbReference>
<keyword evidence="6" id="KW-1185">Reference proteome</keyword>
<dbReference type="InterPro" id="IPR042095">
    <property type="entry name" value="SUMF_sf"/>
</dbReference>
<evidence type="ECO:0000313" key="6">
    <source>
        <dbReference type="Proteomes" id="UP001431572"/>
    </source>
</evidence>
<reference evidence="4" key="2">
    <citation type="journal article" date="2024" name="Nature">
        <title>Anoxygenic phototroph of the Chloroflexota uses a type I reaction centre.</title>
        <authorList>
            <person name="Tsuji J.M."/>
            <person name="Shaw N.A."/>
            <person name="Nagashima S."/>
            <person name="Venkiteswaran J.J."/>
            <person name="Schiff S.L."/>
            <person name="Watanabe T."/>
            <person name="Fukui M."/>
            <person name="Hanada S."/>
            <person name="Tank M."/>
            <person name="Neufeld J.D."/>
        </authorList>
    </citation>
    <scope>NUCLEOTIDE SEQUENCE</scope>
    <source>
        <strain evidence="4">L227-S17</strain>
    </source>
</reference>
<dbReference type="Proteomes" id="UP001431572">
    <property type="component" value="Chromosome 2"/>
</dbReference>
<feature type="coiled-coil region" evidence="1">
    <location>
        <begin position="212"/>
        <end position="269"/>
    </location>
</feature>
<reference evidence="3 5" key="1">
    <citation type="submission" date="2020-06" db="EMBL/GenBank/DDBJ databases">
        <title>Anoxygenic phototrophic Chloroflexota member uses a Type I reaction center.</title>
        <authorList>
            <person name="Tsuji J.M."/>
            <person name="Shaw N.A."/>
            <person name="Nagashima S."/>
            <person name="Venkiteswaran J."/>
            <person name="Schiff S.L."/>
            <person name="Hanada S."/>
            <person name="Tank M."/>
            <person name="Neufeld J.D."/>
        </authorList>
    </citation>
    <scope>NUCLEOTIDE SEQUENCE [LARGE SCALE GENOMIC DNA]</scope>
    <source>
        <strain evidence="3">L227-S17</strain>
    </source>
</reference>
<dbReference type="Pfam" id="PF03781">
    <property type="entry name" value="FGE-sulfatase"/>
    <property type="match status" value="1"/>
</dbReference>
<dbReference type="PANTHER" id="PTHR23150:SF19">
    <property type="entry name" value="FORMYLGLYCINE-GENERATING ENZYME"/>
    <property type="match status" value="1"/>
</dbReference>
<name>A0A8T7M9K1_9CHLR</name>
<gene>
    <name evidence="3" type="ORF">HXX08_23370</name>
    <name evidence="4" type="ORF">OZ401_004359</name>
</gene>
<dbReference type="SUPFAM" id="SSF56436">
    <property type="entry name" value="C-type lectin-like"/>
    <property type="match status" value="1"/>
</dbReference>
<dbReference type="InterPro" id="IPR051043">
    <property type="entry name" value="Sulfatase_Mod_Factor_Kinase"/>
</dbReference>
<evidence type="ECO:0000313" key="4">
    <source>
        <dbReference type="EMBL" id="WJW68742.1"/>
    </source>
</evidence>
<protein>
    <submittedName>
        <fullName evidence="3">SUMF1/EgtB/PvdO family nonheme iron enzyme</fullName>
    </submittedName>
</protein>
<evidence type="ECO:0000256" key="1">
    <source>
        <dbReference type="SAM" id="Coils"/>
    </source>
</evidence>